<dbReference type="EMBL" id="CP045871">
    <property type="protein sequence ID" value="QGG80496.1"/>
    <property type="molecule type" value="Genomic_DNA"/>
</dbReference>
<dbReference type="SUPFAM" id="SSF74650">
    <property type="entry name" value="Galactose mutarotase-like"/>
    <property type="match status" value="1"/>
</dbReference>
<dbReference type="PANTHER" id="PTHR46017">
    <property type="entry name" value="ALPHA-MANNOSIDASE 2C1"/>
    <property type="match status" value="1"/>
</dbReference>
<dbReference type="GO" id="GO:0004559">
    <property type="term" value="F:alpha-mannosidase activity"/>
    <property type="evidence" value="ECO:0007669"/>
    <property type="project" value="InterPro"/>
</dbReference>
<name>A0A5Q2QEP2_9GAMM</name>
<proteinExistence type="predicted"/>
<dbReference type="Pfam" id="PF07748">
    <property type="entry name" value="Glyco_hydro_38C"/>
    <property type="match status" value="1"/>
</dbReference>
<gene>
    <name evidence="2" type="ORF">GH975_07885</name>
</gene>
<dbReference type="InterPro" id="IPR011682">
    <property type="entry name" value="Glyco_hydro_38_C"/>
</dbReference>
<keyword evidence="3" id="KW-1185">Reference proteome</keyword>
<accession>A0A5Q2QEP2</accession>
<sequence length="74" mass="8128">MPLHGAIHVFVSTPTQRDTADAAAMFEVPAQRWVNLSDGTTGFALLNDCKYGYDARDRVLRLTLINIPAIIAAR</sequence>
<evidence type="ECO:0000313" key="2">
    <source>
        <dbReference type="EMBL" id="QGG80496.1"/>
    </source>
</evidence>
<dbReference type="GO" id="GO:0030246">
    <property type="term" value="F:carbohydrate binding"/>
    <property type="evidence" value="ECO:0007669"/>
    <property type="project" value="InterPro"/>
</dbReference>
<dbReference type="Proteomes" id="UP000388235">
    <property type="component" value="Chromosome"/>
</dbReference>
<reference evidence="2 3" key="1">
    <citation type="submission" date="2019-11" db="EMBL/GenBank/DDBJ databases">
        <authorList>
            <person name="Khan S.A."/>
            <person name="Jeon C.O."/>
            <person name="Chun B.H."/>
        </authorList>
    </citation>
    <scope>NUCLEOTIDE SEQUENCE [LARGE SCALE GENOMIC DNA]</scope>
    <source>
        <strain evidence="2 3">IMCC 1097</strain>
    </source>
</reference>
<protein>
    <recommendedName>
        <fullName evidence="1">Glycosyl hydrolase family 38 C-terminal domain-containing protein</fullName>
    </recommendedName>
</protein>
<dbReference type="AlphaFoldDB" id="A0A5Q2QEP2"/>
<organism evidence="2 3">
    <name type="scientific">Litorivicinus lipolyticus</name>
    <dbReference type="NCBI Taxonomy" id="418701"/>
    <lineage>
        <taxon>Bacteria</taxon>
        <taxon>Pseudomonadati</taxon>
        <taxon>Pseudomonadota</taxon>
        <taxon>Gammaproteobacteria</taxon>
        <taxon>Oceanospirillales</taxon>
        <taxon>Litorivicinaceae</taxon>
        <taxon>Litorivicinus</taxon>
    </lineage>
</organism>
<evidence type="ECO:0000313" key="3">
    <source>
        <dbReference type="Proteomes" id="UP000388235"/>
    </source>
</evidence>
<dbReference type="OrthoDB" id="9764050at2"/>
<evidence type="ECO:0000259" key="1">
    <source>
        <dbReference type="Pfam" id="PF07748"/>
    </source>
</evidence>
<dbReference type="GO" id="GO:0006013">
    <property type="term" value="P:mannose metabolic process"/>
    <property type="evidence" value="ECO:0007669"/>
    <property type="project" value="InterPro"/>
</dbReference>
<dbReference type="GO" id="GO:0009313">
    <property type="term" value="P:oligosaccharide catabolic process"/>
    <property type="evidence" value="ECO:0007669"/>
    <property type="project" value="TreeGrafter"/>
</dbReference>
<dbReference type="InterPro" id="IPR011013">
    <property type="entry name" value="Gal_mutarotase_sf_dom"/>
</dbReference>
<dbReference type="PANTHER" id="PTHR46017:SF1">
    <property type="entry name" value="ALPHA-MANNOSIDASE 2C1"/>
    <property type="match status" value="1"/>
</dbReference>
<dbReference type="KEGG" id="llp:GH975_07885"/>
<feature type="domain" description="Glycosyl hydrolase family 38 C-terminal" evidence="1">
    <location>
        <begin position="11"/>
        <end position="65"/>
    </location>
</feature>
<dbReference type="Gene3D" id="2.70.98.30">
    <property type="entry name" value="Golgi alpha-mannosidase II, domain 4"/>
    <property type="match status" value="1"/>
</dbReference>